<evidence type="ECO:0000256" key="6">
    <source>
        <dbReference type="ARBA" id="ARBA00022840"/>
    </source>
</evidence>
<evidence type="ECO:0000256" key="7">
    <source>
        <dbReference type="ARBA" id="ARBA00022989"/>
    </source>
</evidence>
<keyword evidence="4" id="KW-0677">Repeat</keyword>
<organism evidence="10">
    <name type="scientific">Mesocestoides corti</name>
    <name type="common">Flatworm</name>
    <dbReference type="NCBI Taxonomy" id="53468"/>
    <lineage>
        <taxon>Eukaryota</taxon>
        <taxon>Metazoa</taxon>
        <taxon>Spiralia</taxon>
        <taxon>Lophotrochozoa</taxon>
        <taxon>Platyhelminthes</taxon>
        <taxon>Cestoda</taxon>
        <taxon>Eucestoda</taxon>
        <taxon>Cyclophyllidea</taxon>
        <taxon>Mesocestoididae</taxon>
        <taxon>Mesocestoides</taxon>
    </lineage>
</organism>
<keyword evidence="8" id="KW-0472">Membrane</keyword>
<dbReference type="InterPro" id="IPR011527">
    <property type="entry name" value="ABC1_TM_dom"/>
</dbReference>
<comment type="subcellular location">
    <subcellularLocation>
        <location evidence="1">Endomembrane system</location>
        <topology evidence="1">Multi-pass membrane protein</topology>
    </subcellularLocation>
</comment>
<dbReference type="GO" id="GO:0005524">
    <property type="term" value="F:ATP binding"/>
    <property type="evidence" value="ECO:0007669"/>
    <property type="project" value="UniProtKB-KW"/>
</dbReference>
<evidence type="ECO:0000256" key="5">
    <source>
        <dbReference type="ARBA" id="ARBA00022741"/>
    </source>
</evidence>
<sequence>MQGRRQPRGNLFVTTSRQLKRLDSVSKSPIFSHFAETLLGVDTIRAYRQCSLFVQTSDDRVDTNNRAYFCTLIADR</sequence>
<keyword evidence="5" id="KW-0547">Nucleotide-binding</keyword>
<dbReference type="Gene3D" id="1.20.1560.10">
    <property type="entry name" value="ABC transporter type 1, transmembrane domain"/>
    <property type="match status" value="1"/>
</dbReference>
<dbReference type="Pfam" id="PF00664">
    <property type="entry name" value="ABC_membrane"/>
    <property type="match status" value="1"/>
</dbReference>
<dbReference type="AlphaFoldDB" id="A0A5K3G2N9"/>
<dbReference type="GO" id="GO:0140359">
    <property type="term" value="F:ABC-type transporter activity"/>
    <property type="evidence" value="ECO:0007669"/>
    <property type="project" value="InterPro"/>
</dbReference>
<evidence type="ECO:0000256" key="4">
    <source>
        <dbReference type="ARBA" id="ARBA00022737"/>
    </source>
</evidence>
<dbReference type="GO" id="GO:0016020">
    <property type="term" value="C:membrane"/>
    <property type="evidence" value="ECO:0007669"/>
    <property type="project" value="InterPro"/>
</dbReference>
<evidence type="ECO:0000259" key="9">
    <source>
        <dbReference type="Pfam" id="PF00664"/>
    </source>
</evidence>
<evidence type="ECO:0000256" key="8">
    <source>
        <dbReference type="ARBA" id="ARBA00023136"/>
    </source>
</evidence>
<dbReference type="GO" id="GO:0012505">
    <property type="term" value="C:endomembrane system"/>
    <property type="evidence" value="ECO:0007669"/>
    <property type="project" value="UniProtKB-SubCell"/>
</dbReference>
<keyword evidence="3" id="KW-0812">Transmembrane</keyword>
<dbReference type="PANTHER" id="PTHR24223">
    <property type="entry name" value="ATP-BINDING CASSETTE SUB-FAMILY C"/>
    <property type="match status" value="1"/>
</dbReference>
<dbReference type="InterPro" id="IPR036640">
    <property type="entry name" value="ABC1_TM_sf"/>
</dbReference>
<feature type="domain" description="ABC transmembrane type-1" evidence="9">
    <location>
        <begin position="12"/>
        <end position="71"/>
    </location>
</feature>
<dbReference type="SUPFAM" id="SSF90123">
    <property type="entry name" value="ABC transporter transmembrane region"/>
    <property type="match status" value="1"/>
</dbReference>
<evidence type="ECO:0000256" key="2">
    <source>
        <dbReference type="ARBA" id="ARBA00022448"/>
    </source>
</evidence>
<dbReference type="PANTHER" id="PTHR24223:SF443">
    <property type="entry name" value="MULTIDRUG-RESISTANCE LIKE PROTEIN 1, ISOFORM I"/>
    <property type="match status" value="1"/>
</dbReference>
<keyword evidence="6" id="KW-0067">ATP-binding</keyword>
<proteinExistence type="predicted"/>
<keyword evidence="7" id="KW-1133">Transmembrane helix</keyword>
<reference evidence="10" key="1">
    <citation type="submission" date="2019-11" db="UniProtKB">
        <authorList>
            <consortium name="WormBaseParasite"/>
        </authorList>
    </citation>
    <scope>IDENTIFICATION</scope>
</reference>
<evidence type="ECO:0000256" key="3">
    <source>
        <dbReference type="ARBA" id="ARBA00022692"/>
    </source>
</evidence>
<evidence type="ECO:0000313" key="10">
    <source>
        <dbReference type="WBParaSite" id="MCU_014728-RA"/>
    </source>
</evidence>
<accession>A0A5K3G2N9</accession>
<evidence type="ECO:0000256" key="1">
    <source>
        <dbReference type="ARBA" id="ARBA00004127"/>
    </source>
</evidence>
<protein>
    <submittedName>
        <fullName evidence="10">ABC transmembrane type-1 domain-containing protein</fullName>
    </submittedName>
</protein>
<dbReference type="WBParaSite" id="MCU_014728-RA">
    <property type="protein sequence ID" value="MCU_014728-RA"/>
    <property type="gene ID" value="MCU_014728"/>
</dbReference>
<keyword evidence="2" id="KW-0813">Transport</keyword>
<name>A0A5K3G2N9_MESCO</name>
<dbReference type="InterPro" id="IPR050173">
    <property type="entry name" value="ABC_transporter_C-like"/>
</dbReference>